<feature type="transmembrane region" description="Helical" evidence="2">
    <location>
        <begin position="89"/>
        <end position="109"/>
    </location>
</feature>
<feature type="region of interest" description="Disordered" evidence="1">
    <location>
        <begin position="351"/>
        <end position="370"/>
    </location>
</feature>
<feature type="compositionally biased region" description="Polar residues" evidence="1">
    <location>
        <begin position="214"/>
        <end position="233"/>
    </location>
</feature>
<evidence type="ECO:0000256" key="1">
    <source>
        <dbReference type="SAM" id="MobiDB-lite"/>
    </source>
</evidence>
<keyword evidence="2" id="KW-0812">Transmembrane</keyword>
<reference evidence="3" key="1">
    <citation type="submission" date="2014-08" db="EMBL/GenBank/DDBJ databases">
        <authorList>
            <person name="Sharma Rahul"/>
            <person name="Thines Marco"/>
        </authorList>
    </citation>
    <scope>NUCLEOTIDE SEQUENCE</scope>
</reference>
<keyword evidence="2" id="KW-1133">Transmembrane helix</keyword>
<sequence>MGFLSFLSSSSSSSSSDNPSAPGEVFTAIPSSPIAHSPPSLLVSAIPTSTFTQTSSRPQEAITIITPDPQSPSLPPDIPQQRKEVNPNASLYIFSIAGAAFAGGLILGVRKARRIKFEPHQIEAALKTDPKNVSSNNLTMPKVTAAPTGGSPLGAFSKPGRTSSVLSRGGSTIKQGSGKLPHERSMNDLSAISPISTPKPKSAAPSPLFPSSSGRTSPKVSSSTSAHPSLNSAVPTGTIQQISVQSPVPTLAQTAKARPTFAQFRQMYADRHKDALEDGEHEDAPPITAGAVMHAAQAFVLATVLAVSLVGVPFGAICWWLGVEEPADFTPLFRQKLSVYFPTLGTEYLRPTVPEDPAEPPSPSSLSSSSSTIASYLPDFLRSSSSAAATTDGQSLGGHTLILPSILQQGASPEGVEEQNVYTWFEEVKDAFEKDRLEEIRKRQEEDREWKAWEEEMKMKNQGISQRV</sequence>
<feature type="compositionally biased region" description="Polar residues" evidence="1">
    <location>
        <begin position="160"/>
        <end position="175"/>
    </location>
</feature>
<feature type="region of interest" description="Disordered" evidence="1">
    <location>
        <begin position="129"/>
        <end position="233"/>
    </location>
</feature>
<dbReference type="AlphaFoldDB" id="A0A0F7SLC6"/>
<accession>A0A0F7SLC6</accession>
<proteinExistence type="predicted"/>
<dbReference type="EMBL" id="LN483249">
    <property type="protein sequence ID" value="CDZ97747.1"/>
    <property type="molecule type" value="Genomic_DNA"/>
</dbReference>
<name>A0A0F7SLC6_PHARH</name>
<feature type="compositionally biased region" description="Low complexity" evidence="1">
    <location>
        <begin position="1"/>
        <end position="16"/>
    </location>
</feature>
<feature type="compositionally biased region" description="Low complexity" evidence="1">
    <location>
        <begin position="190"/>
        <end position="213"/>
    </location>
</feature>
<feature type="region of interest" description="Disordered" evidence="1">
    <location>
        <begin position="1"/>
        <end position="32"/>
    </location>
</feature>
<organism evidence="3">
    <name type="scientific">Phaffia rhodozyma</name>
    <name type="common">Yeast</name>
    <name type="synonym">Xanthophyllomyces dendrorhous</name>
    <dbReference type="NCBI Taxonomy" id="264483"/>
    <lineage>
        <taxon>Eukaryota</taxon>
        <taxon>Fungi</taxon>
        <taxon>Dikarya</taxon>
        <taxon>Basidiomycota</taxon>
        <taxon>Agaricomycotina</taxon>
        <taxon>Tremellomycetes</taxon>
        <taxon>Cystofilobasidiales</taxon>
        <taxon>Mrakiaceae</taxon>
        <taxon>Phaffia</taxon>
    </lineage>
</organism>
<evidence type="ECO:0000256" key="2">
    <source>
        <dbReference type="SAM" id="Phobius"/>
    </source>
</evidence>
<protein>
    <recommendedName>
        <fullName evidence="4">Transmembrane protein</fullName>
    </recommendedName>
</protein>
<evidence type="ECO:0008006" key="4">
    <source>
        <dbReference type="Google" id="ProtNLM"/>
    </source>
</evidence>
<feature type="transmembrane region" description="Helical" evidence="2">
    <location>
        <begin position="298"/>
        <end position="322"/>
    </location>
</feature>
<evidence type="ECO:0000313" key="3">
    <source>
        <dbReference type="EMBL" id="CDZ97747.1"/>
    </source>
</evidence>
<keyword evidence="2" id="KW-0472">Membrane</keyword>